<feature type="transmembrane region" description="Helical" evidence="1">
    <location>
        <begin position="327"/>
        <end position="351"/>
    </location>
</feature>
<feature type="transmembrane region" description="Helical" evidence="1">
    <location>
        <begin position="155"/>
        <end position="180"/>
    </location>
</feature>
<feature type="transmembrane region" description="Helical" evidence="1">
    <location>
        <begin position="98"/>
        <end position="120"/>
    </location>
</feature>
<feature type="transmembrane region" description="Helical" evidence="1">
    <location>
        <begin position="228"/>
        <end position="249"/>
    </location>
</feature>
<proteinExistence type="predicted"/>
<organism evidence="2 3">
    <name type="scientific">Candidatus Abyssobacteria bacterium SURF_17</name>
    <dbReference type="NCBI Taxonomy" id="2093361"/>
    <lineage>
        <taxon>Bacteria</taxon>
        <taxon>Pseudomonadati</taxon>
        <taxon>Candidatus Hydrogenedentota</taxon>
        <taxon>Candidatus Abyssobacteria</taxon>
    </lineage>
</organism>
<feature type="transmembrane region" description="Helical" evidence="1">
    <location>
        <begin position="186"/>
        <end position="216"/>
    </location>
</feature>
<dbReference type="EMBL" id="QZKI01000046">
    <property type="protein sequence ID" value="RJP72330.1"/>
    <property type="molecule type" value="Genomic_DNA"/>
</dbReference>
<comment type="caution">
    <text evidence="2">The sequence shown here is derived from an EMBL/GenBank/DDBJ whole genome shotgun (WGS) entry which is preliminary data.</text>
</comment>
<dbReference type="Proteomes" id="UP000285961">
    <property type="component" value="Unassembled WGS sequence"/>
</dbReference>
<keyword evidence="1" id="KW-0472">Membrane</keyword>
<feature type="transmembrane region" description="Helical" evidence="1">
    <location>
        <begin position="21"/>
        <end position="40"/>
    </location>
</feature>
<protein>
    <recommendedName>
        <fullName evidence="4">Glycosyltransferase RgtA/B/C/D-like domain-containing protein</fullName>
    </recommendedName>
</protein>
<evidence type="ECO:0008006" key="4">
    <source>
        <dbReference type="Google" id="ProtNLM"/>
    </source>
</evidence>
<feature type="transmembrane region" description="Helical" evidence="1">
    <location>
        <begin position="360"/>
        <end position="379"/>
    </location>
</feature>
<accession>A0A419F1Z6</accession>
<reference evidence="2 3" key="1">
    <citation type="journal article" date="2017" name="ISME J.">
        <title>Energy and carbon metabolisms in a deep terrestrial subsurface fluid microbial community.</title>
        <authorList>
            <person name="Momper L."/>
            <person name="Jungbluth S.P."/>
            <person name="Lee M.D."/>
            <person name="Amend J.P."/>
        </authorList>
    </citation>
    <scope>NUCLEOTIDE SEQUENCE [LARGE SCALE GENOMIC DNA]</scope>
    <source>
        <strain evidence="2">SURF_17</strain>
    </source>
</reference>
<feature type="transmembrane region" description="Helical" evidence="1">
    <location>
        <begin position="303"/>
        <end position="321"/>
    </location>
</feature>
<sequence length="513" mass="57886">MYLQQNSLLKRFTRLIIEKHYLVLATVFFLLMLSNTLNSVRGTDFWEHSACVRELATHPSNPRHPQLLVDAPHVFFSPYLVLVGLFSRLTGLHAITSLSIFALLNVILLLIAIRLFALTLSDNPKVPTVFLLLLLFMWGWHPWDWSGFFHFTALTYTLSYPSTFAMSLGLLSLWMAASFFKTPSILWFSAIAACSAIVLLTHPTTAIFLWVGLYALAVSRFCKERAGVFFCVLAIPAISLIIGFFWPYYPLLDLIATENQAIEISRYGTLNYGLYQHIVERTFPAWIGLPVLWARFKKNRRDSLCLMFVALLFIYALGWVIRHPASLGRVISFVMIVLQAGTAVFVSQLLAQRAITSGSLGIKVTAALVSAVLTVLLIANNVSALSRLVPGRKSDTRTMQFLESHVGQYDVVCSDINTSWFVPTFGGKIIATLHPTYFVPDIEQRRNDLSRFFEDDASLEERVEIIKKYGAKYVLINKGRHNNSLLSEDAKIGRRVIYNSSDFVLLRLSGSRP</sequence>
<keyword evidence="1" id="KW-1133">Transmembrane helix</keyword>
<keyword evidence="1" id="KW-0812">Transmembrane</keyword>
<evidence type="ECO:0000313" key="3">
    <source>
        <dbReference type="Proteomes" id="UP000285961"/>
    </source>
</evidence>
<name>A0A419F1Z6_9BACT</name>
<evidence type="ECO:0000256" key="1">
    <source>
        <dbReference type="SAM" id="Phobius"/>
    </source>
</evidence>
<feature type="transmembrane region" description="Helical" evidence="1">
    <location>
        <begin position="126"/>
        <end position="143"/>
    </location>
</feature>
<gene>
    <name evidence="2" type="ORF">C4532_06140</name>
</gene>
<evidence type="ECO:0000313" key="2">
    <source>
        <dbReference type="EMBL" id="RJP72330.1"/>
    </source>
</evidence>
<dbReference type="AlphaFoldDB" id="A0A419F1Z6"/>